<accession>A0AAW0E474</accession>
<dbReference type="Pfam" id="PF00067">
    <property type="entry name" value="p450"/>
    <property type="match status" value="1"/>
</dbReference>
<dbReference type="InterPro" id="IPR002401">
    <property type="entry name" value="Cyt_P450_E_grp-I"/>
</dbReference>
<comment type="caution">
    <text evidence="6">The sequence shown here is derived from an EMBL/GenBank/DDBJ whole genome shotgun (WGS) entry which is preliminary data.</text>
</comment>
<dbReference type="SUPFAM" id="SSF48264">
    <property type="entry name" value="Cytochrome P450"/>
    <property type="match status" value="1"/>
</dbReference>
<dbReference type="CDD" id="cd11041">
    <property type="entry name" value="CYP503A1-like"/>
    <property type="match status" value="1"/>
</dbReference>
<evidence type="ECO:0000256" key="2">
    <source>
        <dbReference type="ARBA" id="ARBA00010617"/>
    </source>
</evidence>
<dbReference type="Gene3D" id="1.10.630.10">
    <property type="entry name" value="Cytochrome P450"/>
    <property type="match status" value="1"/>
</dbReference>
<dbReference type="InterPro" id="IPR036396">
    <property type="entry name" value="Cyt_P450_sf"/>
</dbReference>
<evidence type="ECO:0000256" key="3">
    <source>
        <dbReference type="ARBA" id="ARBA00022723"/>
    </source>
</evidence>
<keyword evidence="5" id="KW-0408">Iron</keyword>
<organism evidence="6 7">
    <name type="scientific">Paramarasmius palmivorus</name>
    <dbReference type="NCBI Taxonomy" id="297713"/>
    <lineage>
        <taxon>Eukaryota</taxon>
        <taxon>Fungi</taxon>
        <taxon>Dikarya</taxon>
        <taxon>Basidiomycota</taxon>
        <taxon>Agaricomycotina</taxon>
        <taxon>Agaricomycetes</taxon>
        <taxon>Agaricomycetidae</taxon>
        <taxon>Agaricales</taxon>
        <taxon>Marasmiineae</taxon>
        <taxon>Marasmiaceae</taxon>
        <taxon>Paramarasmius</taxon>
    </lineage>
</organism>
<dbReference type="GO" id="GO:0020037">
    <property type="term" value="F:heme binding"/>
    <property type="evidence" value="ECO:0007669"/>
    <property type="project" value="InterPro"/>
</dbReference>
<sequence>MFQLIAIAFCGLASVILLNSLNRYRVRMSKLNTIPTVGRDGFFSSYVSAYKFLKNAEAVVQEGYNRYPNSAFKVPLLDQWAVLVSGPDMINDLRRATDDQMSSSVALEKFLHMHRVFGKSFHDDPYHLGVIQTTLTRSIGSKTTEVYEEIVAAFNDLIPPTKDNLSTDWIQATALDKVLDIVVRASNRLYVGLPLCRNPEWMALNTCFATGVFGAAQTTNLFPTFLQPIVHWWVSPRSKAFATASKILRPTIIERLERLKIGEEGTESSDDLLGWLIKATNGKKERLNPDDLILRMLFFNMASIHTTALTHALFQLAPRPELVKLLRDEVEPVIQADGWTKAAMGKLRMMDSFLKETQRVSSSPPLSVQRVNLHDFTFSNGVVVPAGTFIVVCARATHFDQAHYPSSSQFDALRSYRKREKENESNKHQMVTPEVDYLTFGTGRFFAVNELKLILSHILLHYDIKFEEGKKQHQPVMFGGRVNPDPNTQVMFRKRAM</sequence>
<evidence type="ECO:0000313" key="7">
    <source>
        <dbReference type="Proteomes" id="UP001383192"/>
    </source>
</evidence>
<name>A0AAW0E474_9AGAR</name>
<dbReference type="PRINTS" id="PR00463">
    <property type="entry name" value="EP450I"/>
</dbReference>
<dbReference type="AlphaFoldDB" id="A0AAW0E474"/>
<dbReference type="Proteomes" id="UP001383192">
    <property type="component" value="Unassembled WGS sequence"/>
</dbReference>
<dbReference type="EMBL" id="JAYKXP010000005">
    <property type="protein sequence ID" value="KAK7058652.1"/>
    <property type="molecule type" value="Genomic_DNA"/>
</dbReference>
<proteinExistence type="inferred from homology"/>
<evidence type="ECO:0000313" key="6">
    <source>
        <dbReference type="EMBL" id="KAK7058652.1"/>
    </source>
</evidence>
<evidence type="ECO:0000256" key="5">
    <source>
        <dbReference type="ARBA" id="ARBA00023004"/>
    </source>
</evidence>
<gene>
    <name evidence="6" type="ORF">VNI00_002288</name>
</gene>
<keyword evidence="4" id="KW-0560">Oxidoreductase</keyword>
<dbReference type="InterPro" id="IPR001128">
    <property type="entry name" value="Cyt_P450"/>
</dbReference>
<evidence type="ECO:0000256" key="1">
    <source>
        <dbReference type="ARBA" id="ARBA00001971"/>
    </source>
</evidence>
<protein>
    <recommendedName>
        <fullName evidence="8">Cytochrome P450</fullName>
    </recommendedName>
</protein>
<dbReference type="PANTHER" id="PTHR46206">
    <property type="entry name" value="CYTOCHROME P450"/>
    <property type="match status" value="1"/>
</dbReference>
<keyword evidence="3" id="KW-0479">Metal-binding</keyword>
<reference evidence="6 7" key="1">
    <citation type="submission" date="2024-01" db="EMBL/GenBank/DDBJ databases">
        <title>A draft genome for a cacao thread blight-causing isolate of Paramarasmius palmivorus.</title>
        <authorList>
            <person name="Baruah I.K."/>
            <person name="Bukari Y."/>
            <person name="Amoako-Attah I."/>
            <person name="Meinhardt L.W."/>
            <person name="Bailey B.A."/>
            <person name="Cohen S.P."/>
        </authorList>
    </citation>
    <scope>NUCLEOTIDE SEQUENCE [LARGE SCALE GENOMIC DNA]</scope>
    <source>
        <strain evidence="6 7">GH-12</strain>
    </source>
</reference>
<dbReference type="GO" id="GO:0005506">
    <property type="term" value="F:iron ion binding"/>
    <property type="evidence" value="ECO:0007669"/>
    <property type="project" value="InterPro"/>
</dbReference>
<comment type="cofactor">
    <cofactor evidence="1">
        <name>heme</name>
        <dbReference type="ChEBI" id="CHEBI:30413"/>
    </cofactor>
</comment>
<evidence type="ECO:0000256" key="4">
    <source>
        <dbReference type="ARBA" id="ARBA00023002"/>
    </source>
</evidence>
<evidence type="ECO:0008006" key="8">
    <source>
        <dbReference type="Google" id="ProtNLM"/>
    </source>
</evidence>
<dbReference type="GO" id="GO:0004497">
    <property type="term" value="F:monooxygenase activity"/>
    <property type="evidence" value="ECO:0007669"/>
    <property type="project" value="InterPro"/>
</dbReference>
<dbReference type="GO" id="GO:0016705">
    <property type="term" value="F:oxidoreductase activity, acting on paired donors, with incorporation or reduction of molecular oxygen"/>
    <property type="evidence" value="ECO:0007669"/>
    <property type="project" value="InterPro"/>
</dbReference>
<keyword evidence="7" id="KW-1185">Reference proteome</keyword>
<comment type="similarity">
    <text evidence="2">Belongs to the cytochrome P450 family.</text>
</comment>